<protein>
    <submittedName>
        <fullName evidence="1">Uncharacterized protein</fullName>
    </submittedName>
</protein>
<proteinExistence type="predicted"/>
<dbReference type="Gene3D" id="2.120.10.30">
    <property type="entry name" value="TolB, C-terminal domain"/>
    <property type="match status" value="1"/>
</dbReference>
<dbReference type="OrthoDB" id="6078906at2759"/>
<organism evidence="1 2">
    <name type="scientific">Mytilus coruscus</name>
    <name type="common">Sea mussel</name>
    <dbReference type="NCBI Taxonomy" id="42192"/>
    <lineage>
        <taxon>Eukaryota</taxon>
        <taxon>Metazoa</taxon>
        <taxon>Spiralia</taxon>
        <taxon>Lophotrochozoa</taxon>
        <taxon>Mollusca</taxon>
        <taxon>Bivalvia</taxon>
        <taxon>Autobranchia</taxon>
        <taxon>Pteriomorphia</taxon>
        <taxon>Mytilida</taxon>
        <taxon>Mytiloidea</taxon>
        <taxon>Mytilidae</taxon>
        <taxon>Mytilinae</taxon>
        <taxon>Mytilus</taxon>
    </lineage>
</organism>
<dbReference type="EMBL" id="CACVKT020008931">
    <property type="protein sequence ID" value="CAC5418589.1"/>
    <property type="molecule type" value="Genomic_DNA"/>
</dbReference>
<evidence type="ECO:0000313" key="2">
    <source>
        <dbReference type="Proteomes" id="UP000507470"/>
    </source>
</evidence>
<dbReference type="InterPro" id="IPR011042">
    <property type="entry name" value="6-blade_b-propeller_TolB-like"/>
</dbReference>
<evidence type="ECO:0000313" key="1">
    <source>
        <dbReference type="EMBL" id="CAC5418589.1"/>
    </source>
</evidence>
<gene>
    <name evidence="1" type="ORF">MCOR_51014</name>
</gene>
<dbReference type="Proteomes" id="UP000507470">
    <property type="component" value="Unassembled WGS sequence"/>
</dbReference>
<dbReference type="SUPFAM" id="SSF63829">
    <property type="entry name" value="Calcium-dependent phosphotriesterase"/>
    <property type="match status" value="1"/>
</dbReference>
<dbReference type="AlphaFoldDB" id="A0A6J8ECT0"/>
<keyword evidence="2" id="KW-1185">Reference proteome</keyword>
<name>A0A6J8ECT0_MYTCO</name>
<accession>A0A6J8ECT0</accession>
<reference evidence="1 2" key="1">
    <citation type="submission" date="2020-06" db="EMBL/GenBank/DDBJ databases">
        <authorList>
            <person name="Li R."/>
            <person name="Bekaert M."/>
        </authorList>
    </citation>
    <scope>NUCLEOTIDE SEQUENCE [LARGE SCALE GENOMIC DNA]</scope>
    <source>
        <strain evidence="2">wild</strain>
    </source>
</reference>
<sequence length="317" mass="36537">MVMDMDRNHQAVYEFDRNNEPLLTDPIDMTTTNNGNIFIIDTSTEDNRGRVVIMEKGTVSNIYTGHADINSQNHPFRPDNIVATPNDNVIVSDMVNNTLHILDKQVWKEAGDQYATELCSEFNKQWRLKQEAIKTESSKVKHFEEHHTNKLQLIEDMSISMDVMKFFEDTKSLEDVKEMPYINLNHSQLPSFVPGKILHSYFGSFQDKVYKEAKIIRIKATKEENQLIVGATKNLQIDYSVPGGGVVILMDMDGNHEAKYEFDRDNELLFRNPIHITTTKNGNIFIIDRITEDYIPKLVIQEKGTIRNIYTGHLNIN</sequence>